<dbReference type="PANTHER" id="PTHR34536">
    <property type="entry name" value="DENTIN SIALOPHOSPHOPROTEIN-LIKE PROTEIN"/>
    <property type="match status" value="1"/>
</dbReference>
<dbReference type="OrthoDB" id="1350766at2759"/>
<keyword evidence="3" id="KW-1185">Reference proteome</keyword>
<gene>
    <name evidence="2" type="ORF">MUK42_30208</name>
</gene>
<reference evidence="2" key="1">
    <citation type="submission" date="2022-05" db="EMBL/GenBank/DDBJ databases">
        <title>The Musa troglodytarum L. genome provides insights into the mechanism of non-climacteric behaviour and enrichment of carotenoids.</title>
        <authorList>
            <person name="Wang J."/>
        </authorList>
    </citation>
    <scope>NUCLEOTIDE SEQUENCE</scope>
    <source>
        <tissue evidence="2">Leaf</tissue>
    </source>
</reference>
<feature type="region of interest" description="Disordered" evidence="1">
    <location>
        <begin position="129"/>
        <end position="156"/>
    </location>
</feature>
<feature type="region of interest" description="Disordered" evidence="1">
    <location>
        <begin position="967"/>
        <end position="1075"/>
    </location>
</feature>
<feature type="region of interest" description="Disordered" evidence="1">
    <location>
        <begin position="277"/>
        <end position="300"/>
    </location>
</feature>
<protein>
    <submittedName>
        <fullName evidence="2">Uncharacterized protein</fullName>
    </submittedName>
</protein>
<evidence type="ECO:0000313" key="3">
    <source>
        <dbReference type="Proteomes" id="UP001055439"/>
    </source>
</evidence>
<feature type="compositionally biased region" description="Basic and acidic residues" evidence="1">
    <location>
        <begin position="34"/>
        <end position="64"/>
    </location>
</feature>
<accession>A0A9E7JNC3</accession>
<proteinExistence type="predicted"/>
<feature type="compositionally biased region" description="Basic and acidic residues" evidence="1">
    <location>
        <begin position="1302"/>
        <end position="1319"/>
    </location>
</feature>
<feature type="region of interest" description="Disordered" evidence="1">
    <location>
        <begin position="1"/>
        <end position="71"/>
    </location>
</feature>
<feature type="compositionally biased region" description="Basic and acidic residues" evidence="1">
    <location>
        <begin position="1050"/>
        <end position="1061"/>
    </location>
</feature>
<name>A0A9E7JNC3_9LILI</name>
<feature type="region of interest" description="Disordered" evidence="1">
    <location>
        <begin position="1302"/>
        <end position="1324"/>
    </location>
</feature>
<feature type="compositionally biased region" description="Basic and acidic residues" evidence="1">
    <location>
        <begin position="922"/>
        <end position="937"/>
    </location>
</feature>
<dbReference type="Proteomes" id="UP001055439">
    <property type="component" value="Chromosome 2"/>
</dbReference>
<feature type="compositionally biased region" description="Polar residues" evidence="1">
    <location>
        <begin position="10"/>
        <end position="19"/>
    </location>
</feature>
<feature type="compositionally biased region" description="Basic and acidic residues" evidence="1">
    <location>
        <begin position="1019"/>
        <end position="1030"/>
    </location>
</feature>
<dbReference type="PANTHER" id="PTHR34536:SF6">
    <property type="entry name" value="DENTIN SIALOPHOSPHOPROTEIN-LIKE PROTEIN"/>
    <property type="match status" value="1"/>
</dbReference>
<feature type="region of interest" description="Disordered" evidence="1">
    <location>
        <begin position="835"/>
        <end position="872"/>
    </location>
</feature>
<feature type="compositionally biased region" description="Basic and acidic residues" evidence="1">
    <location>
        <begin position="1336"/>
        <end position="1351"/>
    </location>
</feature>
<evidence type="ECO:0000256" key="1">
    <source>
        <dbReference type="SAM" id="MobiDB-lite"/>
    </source>
</evidence>
<feature type="compositionally biased region" description="Basic residues" evidence="1">
    <location>
        <begin position="1219"/>
        <end position="1234"/>
    </location>
</feature>
<feature type="region of interest" description="Disordered" evidence="1">
    <location>
        <begin position="903"/>
        <end position="944"/>
    </location>
</feature>
<feature type="region of interest" description="Disordered" evidence="1">
    <location>
        <begin position="1336"/>
        <end position="1384"/>
    </location>
</feature>
<dbReference type="EMBL" id="CP097504">
    <property type="protein sequence ID" value="URD87435.1"/>
    <property type="molecule type" value="Genomic_DNA"/>
</dbReference>
<feature type="compositionally biased region" description="Polar residues" evidence="1">
    <location>
        <begin position="982"/>
        <end position="997"/>
    </location>
</feature>
<feature type="region of interest" description="Disordered" evidence="1">
    <location>
        <begin position="789"/>
        <end position="813"/>
    </location>
</feature>
<feature type="compositionally biased region" description="Polar residues" evidence="1">
    <location>
        <begin position="849"/>
        <end position="866"/>
    </location>
</feature>
<feature type="region of interest" description="Disordered" evidence="1">
    <location>
        <begin position="1212"/>
        <end position="1259"/>
    </location>
</feature>
<organism evidence="2 3">
    <name type="scientific">Musa troglodytarum</name>
    <name type="common">fe'i banana</name>
    <dbReference type="NCBI Taxonomy" id="320322"/>
    <lineage>
        <taxon>Eukaryota</taxon>
        <taxon>Viridiplantae</taxon>
        <taxon>Streptophyta</taxon>
        <taxon>Embryophyta</taxon>
        <taxon>Tracheophyta</taxon>
        <taxon>Spermatophyta</taxon>
        <taxon>Magnoliopsida</taxon>
        <taxon>Liliopsida</taxon>
        <taxon>Zingiberales</taxon>
        <taxon>Musaceae</taxon>
        <taxon>Musa</taxon>
    </lineage>
</organism>
<evidence type="ECO:0000313" key="2">
    <source>
        <dbReference type="EMBL" id="URD87435.1"/>
    </source>
</evidence>
<feature type="compositionally biased region" description="Basic and acidic residues" evidence="1">
    <location>
        <begin position="1000"/>
        <end position="1012"/>
    </location>
</feature>
<feature type="compositionally biased region" description="Basic and acidic residues" evidence="1">
    <location>
        <begin position="146"/>
        <end position="155"/>
    </location>
</feature>
<sequence length="1404" mass="154970">MGSGFCGAESTRTGVSNRSSEARDVARRYPQIYHPRDWLENVRPDEQSRNAGERKGGRETDRKGGRQLRSTSLDPDSTVYLFWRSHFRRNMLHDIGLEIPGARDPNLNWMTAAKGRQWAVRRARTSFADGRRKKPVVKSSKGSEVTMDKDTRRTTDIPVSDSEKVSVSILGQHFSESLEIVPIKKRRFLFVSSPSSPLQSSYSDDSDHLLESQPASYQESLAYNKHHDRRFIASKRTSLNDVIEEATDAADFSGISILATAACNSEVVADTIHSGRLVSKGNSSREDHLEDTDGGESHSSCKDKMWQLHSLKDLQENHNVSMENCLTFVPAEDDTKCDGLQNQKNFMGSLQNVSDKIKSSTGSRLHWDLNTEMDAWNNNFDDVISEPLATDLVAENGNSNEKLEGSKTCECQVENGEKSCPTEHGESLMETAGIAKDHCAFVADEILEKPDLCNGLSVSNYEKAKHCHSSIEVEHDLDATAVSLVNFTEEAKLIHNQGNNIFINDKAKGNASSRLEGETEPMLSHLPFCENVNGDCNTHACKFHPNMVQSISKPVRDENVSIDASNADNSFDDHCPANAGQSIQITSTQIEKHGLLNIVENDNQSPILAEKATSFLFDGDMGRNLVAACGTSGETVHSDGLDITNGNCADKSSGTLCMSPSLLNAHQRKSPGSCDPNELTSEATCAVKYEETATKMKVDDNSGFGAKASVPVSAVVSMAKTNASLVDGAVDTQEAEKHMDSSVNSHCDHKSDASQVDGVQVTGLEKDNLLGDDDSQFEDGEFRETVLHDWGDGIDEGESEHVDYGSESDNRENDIFESDSALPATSFSSENVACKESNMSDADGPPTAKDSQVALSQPPSKCSSKSDGSDAVQGKKTIGVIGAIDHFNHLALIRKRKQRNVTGVLASGPGSDKPVRYNGCHNEGDSTREHSTSERTKLSGWDLLPEGRRRTEDSFLDPCIGSVKQDETASSLDVFGDDESSVRSGSSFREGLSSQVERPNYSDESYRKDKFYPRLSRSNNHDSLDAKAEKNAGASKSSGWGGSFRHTQGRGRDKHWFDSSNRHGNRHHDSPGYYDAPSFARPASRNAAAAAIAKVESNGFVVAPDGTLVKAGGAGTSGRVLGQSANASLQSAHPSLSRWGSQPERDLACGMQRRRKNSREMSPDRHFIVSRAQVDKHAIEMVRDRHCRRWLDDMIESSAAADHLSARDRSFSPCGGHIHLSHSRTRSSRSRTRSPLRWASPRRRNDIGMNDVPVSRRRSRSPIARMERMRSPHPQPTFEERMITYGSASRTLASSLHASRWVDERKDSSNHPKEHEYKRYSGRSSPVKVFRNHRLDSMDSQGRPKPDDYYHHLHSSSNPEFDGFGRGYKFEDSNSRRGRGGGGKCEVLHSMRQYNIDKNEKRFR</sequence>
<feature type="compositionally biased region" description="Basic and acidic residues" evidence="1">
    <location>
        <begin position="799"/>
        <end position="813"/>
    </location>
</feature>